<keyword evidence="2" id="KW-1185">Reference proteome</keyword>
<sequence length="90" mass="9981">MPTTSVGVERRWLVGAPLASSILPDFRDWRKSLKLGRNRGAVWSPPPTTTHDRGMPMAGLVDSMAPSLTPPDWSAPKCLPRLGFWYDMST</sequence>
<evidence type="ECO:0000313" key="2">
    <source>
        <dbReference type="Proteomes" id="UP000233551"/>
    </source>
</evidence>
<proteinExistence type="predicted"/>
<protein>
    <submittedName>
        <fullName evidence="1">Uncharacterized protein</fullName>
    </submittedName>
</protein>
<comment type="caution">
    <text evidence="1">The sequence shown here is derived from an EMBL/GenBank/DDBJ whole genome shotgun (WGS) entry which is preliminary data.</text>
</comment>
<dbReference type="AlphaFoldDB" id="A0A2I0I905"/>
<accession>A0A2I0I905</accession>
<organism evidence="1 2">
    <name type="scientific">Punica granatum</name>
    <name type="common">Pomegranate</name>
    <dbReference type="NCBI Taxonomy" id="22663"/>
    <lineage>
        <taxon>Eukaryota</taxon>
        <taxon>Viridiplantae</taxon>
        <taxon>Streptophyta</taxon>
        <taxon>Embryophyta</taxon>
        <taxon>Tracheophyta</taxon>
        <taxon>Spermatophyta</taxon>
        <taxon>Magnoliopsida</taxon>
        <taxon>eudicotyledons</taxon>
        <taxon>Gunneridae</taxon>
        <taxon>Pentapetalae</taxon>
        <taxon>rosids</taxon>
        <taxon>malvids</taxon>
        <taxon>Myrtales</taxon>
        <taxon>Lythraceae</taxon>
        <taxon>Punica</taxon>
    </lineage>
</organism>
<evidence type="ECO:0000313" key="1">
    <source>
        <dbReference type="EMBL" id="PKI40477.1"/>
    </source>
</evidence>
<reference evidence="1 2" key="1">
    <citation type="submission" date="2017-11" db="EMBL/GenBank/DDBJ databases">
        <title>De-novo sequencing of pomegranate (Punica granatum L.) genome.</title>
        <authorList>
            <person name="Akparov Z."/>
            <person name="Amiraslanov A."/>
            <person name="Hajiyeva S."/>
            <person name="Abbasov M."/>
            <person name="Kaur K."/>
            <person name="Hamwieh A."/>
            <person name="Solovyev V."/>
            <person name="Salamov A."/>
            <person name="Braich B."/>
            <person name="Kosarev P."/>
            <person name="Mahmoud A."/>
            <person name="Hajiyev E."/>
            <person name="Babayeva S."/>
            <person name="Izzatullayeva V."/>
            <person name="Mammadov A."/>
            <person name="Mammadov A."/>
            <person name="Sharifova S."/>
            <person name="Ojaghi J."/>
            <person name="Eynullazada K."/>
            <person name="Bayramov B."/>
            <person name="Abdulazimova A."/>
            <person name="Shahmuradov I."/>
        </authorList>
    </citation>
    <scope>NUCLEOTIDE SEQUENCE [LARGE SCALE GENOMIC DNA]</scope>
    <source>
        <strain evidence="2">cv. AG2017</strain>
        <tissue evidence="1">Leaf</tissue>
    </source>
</reference>
<dbReference type="EMBL" id="PGOL01003542">
    <property type="protein sequence ID" value="PKI40477.1"/>
    <property type="molecule type" value="Genomic_DNA"/>
</dbReference>
<gene>
    <name evidence="1" type="ORF">CRG98_039113</name>
</gene>
<dbReference type="Proteomes" id="UP000233551">
    <property type="component" value="Unassembled WGS sequence"/>
</dbReference>
<name>A0A2I0I905_PUNGR</name>